<dbReference type="NCBIfam" id="TIGR01322">
    <property type="entry name" value="scrB_fam"/>
    <property type="match status" value="1"/>
</dbReference>
<evidence type="ECO:0000313" key="13">
    <source>
        <dbReference type="Proteomes" id="UP000247459"/>
    </source>
</evidence>
<evidence type="ECO:0000256" key="2">
    <source>
        <dbReference type="ARBA" id="ARBA00009902"/>
    </source>
</evidence>
<evidence type="ECO:0000256" key="6">
    <source>
        <dbReference type="ARBA" id="ARBA00023295"/>
    </source>
</evidence>
<name>A0A2W0CAU4_9BACL</name>
<dbReference type="Proteomes" id="UP000247459">
    <property type="component" value="Unassembled WGS sequence"/>
</dbReference>
<comment type="similarity">
    <text evidence="2 8">Belongs to the glycosyl hydrolase 32 family.</text>
</comment>
<dbReference type="EC" id="3.2.1.26" evidence="3 8"/>
<sequence length="459" mass="53241">MIMTKSEAYTLKYHITPTQGLLNDPNGLVYFQGHYHVFYQWNPYGTEHKNKSWGHVVSTDLVNWSRKKVALMPSKPYDKDGIYSGGSIVHDGKLYLFYTGNVIRNDGSRASYQCVAVSEDGEEFRKLGPLFEHPAGYTRHVRDPKVWQDSQGTWWLIVGAQRENLTGDALIYTSEDLIHWSSQGSFFEQEQSFGYMWECPDVIQFPEQDVFVFSPQGLEEEGDKYRNPNQSGYIVGLLSETGKFLGKLSEFNELDHGFDFYAPQTFKTDNRIIMFGWMSAMTGEIEQAVPTIQEGWVHTLTIPREMTLEDGVLYQKPIHELQLLRQHEEHGEIRSNGQWNLPSLAAEVIMRFTKLQESFQIVIRNDVQIEFDHEHNHLTVWRTNWLTNEKEHRRTVLSHPLAELHMFIESSSIELFVNQGEEVFSLRYFLEDIQERSIRLESAGIEGAFSIYSLQKSID</sequence>
<evidence type="ECO:0000256" key="5">
    <source>
        <dbReference type="ARBA" id="ARBA00022801"/>
    </source>
</evidence>
<dbReference type="PANTHER" id="PTHR43101">
    <property type="entry name" value="BETA-FRUCTOSIDASE"/>
    <property type="match status" value="1"/>
</dbReference>
<dbReference type="InterPro" id="IPR013148">
    <property type="entry name" value="Glyco_hydro_32_N"/>
</dbReference>
<dbReference type="SUPFAM" id="SSF75005">
    <property type="entry name" value="Arabinanase/levansucrase/invertase"/>
    <property type="match status" value="1"/>
</dbReference>
<gene>
    <name evidence="12" type="primary">sacA</name>
    <name evidence="12" type="ORF">PIL02S_01906</name>
</gene>
<comment type="catalytic activity">
    <reaction evidence="8">
        <text>Hydrolysis of terminal non-reducing beta-D-fructofuranoside residues in beta-D-fructofuranosides.</text>
        <dbReference type="EC" id="3.2.1.26"/>
    </reaction>
</comment>
<dbReference type="InterPro" id="IPR023296">
    <property type="entry name" value="Glyco_hydro_beta-prop_sf"/>
</dbReference>
<evidence type="ECO:0000256" key="1">
    <source>
        <dbReference type="ARBA" id="ARBA00004914"/>
    </source>
</evidence>
<organism evidence="12 13">
    <name type="scientific">Paenibacillus illinoisensis</name>
    <dbReference type="NCBI Taxonomy" id="59845"/>
    <lineage>
        <taxon>Bacteria</taxon>
        <taxon>Bacillati</taxon>
        <taxon>Bacillota</taxon>
        <taxon>Bacilli</taxon>
        <taxon>Bacillales</taxon>
        <taxon>Paenibacillaceae</taxon>
        <taxon>Paenibacillus</taxon>
    </lineage>
</organism>
<comment type="subcellular location">
    <subcellularLocation>
        <location evidence="9">Cytoplasm</location>
    </subcellularLocation>
</comment>
<dbReference type="PROSITE" id="PS00609">
    <property type="entry name" value="GLYCOSYL_HYDROL_F32"/>
    <property type="match status" value="1"/>
</dbReference>
<evidence type="ECO:0000259" key="10">
    <source>
        <dbReference type="Pfam" id="PF00251"/>
    </source>
</evidence>
<accession>A0A2W0CAU4</accession>
<keyword evidence="9" id="KW-0963">Cytoplasm</keyword>
<feature type="domain" description="Glycosyl hydrolase family 32 N-terminal" evidence="10">
    <location>
        <begin position="14"/>
        <end position="317"/>
    </location>
</feature>
<dbReference type="InterPro" id="IPR018053">
    <property type="entry name" value="Glyco_hydro_32_AS"/>
</dbReference>
<evidence type="ECO:0000259" key="11">
    <source>
        <dbReference type="Pfam" id="PF08244"/>
    </source>
</evidence>
<dbReference type="Pfam" id="PF00251">
    <property type="entry name" value="Glyco_hydro_32N"/>
    <property type="match status" value="1"/>
</dbReference>
<dbReference type="InterPro" id="IPR013189">
    <property type="entry name" value="Glyco_hydro_32_C"/>
</dbReference>
<dbReference type="AlphaFoldDB" id="A0A2W0CAU4"/>
<dbReference type="PANTHER" id="PTHR43101:SF1">
    <property type="entry name" value="BETA-FRUCTOSIDASE"/>
    <property type="match status" value="1"/>
</dbReference>
<dbReference type="UniPathway" id="UPA00238"/>
<dbReference type="SUPFAM" id="SSF49899">
    <property type="entry name" value="Concanavalin A-like lectins/glucanases"/>
    <property type="match status" value="1"/>
</dbReference>
<keyword evidence="9" id="KW-0119">Carbohydrate metabolism</keyword>
<dbReference type="InterPro" id="IPR051214">
    <property type="entry name" value="GH32_Enzymes"/>
</dbReference>
<evidence type="ECO:0000256" key="4">
    <source>
        <dbReference type="ARBA" id="ARBA00019623"/>
    </source>
</evidence>
<dbReference type="InterPro" id="IPR001362">
    <property type="entry name" value="Glyco_hydro_32"/>
</dbReference>
<dbReference type="Gene3D" id="2.60.120.560">
    <property type="entry name" value="Exo-inulinase, domain 1"/>
    <property type="match status" value="1"/>
</dbReference>
<proteinExistence type="inferred from homology"/>
<evidence type="ECO:0000313" key="12">
    <source>
        <dbReference type="EMBL" id="PYY29706.1"/>
    </source>
</evidence>
<keyword evidence="5 8" id="KW-0378">Hydrolase</keyword>
<dbReference type="InterPro" id="IPR013320">
    <property type="entry name" value="ConA-like_dom_sf"/>
</dbReference>
<dbReference type="Gene3D" id="2.115.10.20">
    <property type="entry name" value="Glycosyl hydrolase domain, family 43"/>
    <property type="match status" value="1"/>
</dbReference>
<evidence type="ECO:0000256" key="7">
    <source>
        <dbReference type="ARBA" id="ARBA00033367"/>
    </source>
</evidence>
<comment type="pathway">
    <text evidence="1 9">Glycan biosynthesis; sucrose metabolism.</text>
</comment>
<dbReference type="GO" id="GO:0005737">
    <property type="term" value="C:cytoplasm"/>
    <property type="evidence" value="ECO:0007669"/>
    <property type="project" value="UniProtKB-SubCell"/>
</dbReference>
<feature type="domain" description="Glycosyl hydrolase family 32 C-terminal" evidence="11">
    <location>
        <begin position="344"/>
        <end position="431"/>
    </location>
</feature>
<reference evidence="12 13" key="1">
    <citation type="submission" date="2018-01" db="EMBL/GenBank/DDBJ databases">
        <title>Genome sequence of the PGP bacterium Paenibacillus illinoisensis E3.</title>
        <authorList>
            <person name="Rolli E."/>
            <person name="Marasco R."/>
            <person name="Bessem C."/>
            <person name="Michoud G."/>
            <person name="Gaiarsa S."/>
            <person name="Borin S."/>
            <person name="Daffonchio D."/>
        </authorList>
    </citation>
    <scope>NUCLEOTIDE SEQUENCE [LARGE SCALE GENOMIC DNA]</scope>
    <source>
        <strain evidence="12 13">E3</strain>
    </source>
</reference>
<dbReference type="EMBL" id="PRLG01000015">
    <property type="protein sequence ID" value="PYY29706.1"/>
    <property type="molecule type" value="Genomic_DNA"/>
</dbReference>
<dbReference type="CDD" id="cd18623">
    <property type="entry name" value="GH32_ScrB-like"/>
    <property type="match status" value="1"/>
</dbReference>
<dbReference type="Pfam" id="PF08244">
    <property type="entry name" value="Glyco_hydro_32C"/>
    <property type="match status" value="1"/>
</dbReference>
<dbReference type="SMART" id="SM00640">
    <property type="entry name" value="Glyco_32"/>
    <property type="match status" value="1"/>
</dbReference>
<evidence type="ECO:0000256" key="9">
    <source>
        <dbReference type="RuleBase" id="RU365015"/>
    </source>
</evidence>
<dbReference type="GO" id="GO:0005985">
    <property type="term" value="P:sucrose metabolic process"/>
    <property type="evidence" value="ECO:0007669"/>
    <property type="project" value="UniProtKB-UniPathway"/>
</dbReference>
<comment type="caution">
    <text evidence="12">The sequence shown here is derived from an EMBL/GenBank/DDBJ whole genome shotgun (WGS) entry which is preliminary data.</text>
</comment>
<protein>
    <recommendedName>
        <fullName evidence="4 8">Sucrose-6-phosphate hydrolase</fullName>
        <ecNumber evidence="3 8">3.2.1.26</ecNumber>
    </recommendedName>
    <alternativeName>
        <fullName evidence="7 9">Invertase</fullName>
    </alternativeName>
</protein>
<dbReference type="GO" id="GO:0004564">
    <property type="term" value="F:beta-fructofuranosidase activity"/>
    <property type="evidence" value="ECO:0007669"/>
    <property type="project" value="UniProtKB-EC"/>
</dbReference>
<keyword evidence="6 8" id="KW-0326">Glycosidase</keyword>
<dbReference type="InterPro" id="IPR006232">
    <property type="entry name" value="Suc6P_hydrolase"/>
</dbReference>
<evidence type="ECO:0000256" key="8">
    <source>
        <dbReference type="RuleBase" id="RU362110"/>
    </source>
</evidence>
<comment type="function">
    <text evidence="9">Enables the bacterium to metabolize sucrose as a sole carbon source.</text>
</comment>
<evidence type="ECO:0000256" key="3">
    <source>
        <dbReference type="ARBA" id="ARBA00012758"/>
    </source>
</evidence>